<evidence type="ECO:0000256" key="1">
    <source>
        <dbReference type="ARBA" id="ARBA00022737"/>
    </source>
</evidence>
<comment type="caution">
    <text evidence="3">The sequence shown here is derived from an EMBL/GenBank/DDBJ whole genome shotgun (WGS) entry which is preliminary data.</text>
</comment>
<name>A0A843XE32_COLES</name>
<dbReference type="Proteomes" id="UP000652761">
    <property type="component" value="Unassembled WGS sequence"/>
</dbReference>
<dbReference type="PANTHER" id="PTHR47367">
    <property type="entry name" value="AUXIN-REGULATED PROTEIN-LIKE"/>
    <property type="match status" value="1"/>
</dbReference>
<dbReference type="EMBL" id="NMUH01007601">
    <property type="protein sequence ID" value="MQM17521.1"/>
    <property type="molecule type" value="Genomic_DNA"/>
</dbReference>
<dbReference type="PANTHER" id="PTHR47367:SF1">
    <property type="entry name" value="OS07G0486500 PROTEIN"/>
    <property type="match status" value="1"/>
</dbReference>
<dbReference type="OrthoDB" id="19923at2759"/>
<evidence type="ECO:0000256" key="2">
    <source>
        <dbReference type="PROSITE-ProRule" id="PRU00708"/>
    </source>
</evidence>
<organism evidence="3 4">
    <name type="scientific">Colocasia esculenta</name>
    <name type="common">Wild taro</name>
    <name type="synonym">Arum esculentum</name>
    <dbReference type="NCBI Taxonomy" id="4460"/>
    <lineage>
        <taxon>Eukaryota</taxon>
        <taxon>Viridiplantae</taxon>
        <taxon>Streptophyta</taxon>
        <taxon>Embryophyta</taxon>
        <taxon>Tracheophyta</taxon>
        <taxon>Spermatophyta</taxon>
        <taxon>Magnoliopsida</taxon>
        <taxon>Liliopsida</taxon>
        <taxon>Araceae</taxon>
        <taxon>Aroideae</taxon>
        <taxon>Colocasieae</taxon>
        <taxon>Colocasia</taxon>
    </lineage>
</organism>
<sequence>MATSATRSGVPVPPGFAFCRRQHQGISPNLVTYQTLINGLCTVGNTDKALVILRGMGALNRNCKPDVVVYSMTDHFIMNRMQMDARSLAMELAPLIIWQDGDSKADFRGHLSYTSKGPSKTIDPASSNSAYDILNDEDSIDNASSFIPLDDSVPPDYGVIEVIQCLIEHHNVVFTDANETLWR</sequence>
<dbReference type="AlphaFoldDB" id="A0A843XE32"/>
<evidence type="ECO:0008006" key="5">
    <source>
        <dbReference type="Google" id="ProtNLM"/>
    </source>
</evidence>
<dbReference type="InterPro" id="IPR002885">
    <property type="entry name" value="PPR_rpt"/>
</dbReference>
<dbReference type="NCBIfam" id="TIGR00756">
    <property type="entry name" value="PPR"/>
    <property type="match status" value="1"/>
</dbReference>
<protein>
    <recommendedName>
        <fullName evidence="5">Pentatricopeptide repeat-containing protein</fullName>
    </recommendedName>
</protein>
<reference evidence="3" key="1">
    <citation type="submission" date="2017-07" db="EMBL/GenBank/DDBJ databases">
        <title>Taro Niue Genome Assembly and Annotation.</title>
        <authorList>
            <person name="Atibalentja N."/>
            <person name="Keating K."/>
            <person name="Fields C.J."/>
        </authorList>
    </citation>
    <scope>NUCLEOTIDE SEQUENCE</scope>
    <source>
        <strain evidence="3">Niue_2</strain>
        <tissue evidence="3">Leaf</tissue>
    </source>
</reference>
<proteinExistence type="predicted"/>
<evidence type="ECO:0000313" key="3">
    <source>
        <dbReference type="EMBL" id="MQM17521.1"/>
    </source>
</evidence>
<keyword evidence="4" id="KW-1185">Reference proteome</keyword>
<keyword evidence="1" id="KW-0677">Repeat</keyword>
<dbReference type="PROSITE" id="PS51375">
    <property type="entry name" value="PPR"/>
    <property type="match status" value="1"/>
</dbReference>
<dbReference type="Pfam" id="PF12854">
    <property type="entry name" value="PPR_1"/>
    <property type="match status" value="1"/>
</dbReference>
<feature type="repeat" description="PPR" evidence="2">
    <location>
        <begin position="29"/>
        <end position="65"/>
    </location>
</feature>
<accession>A0A843XE32</accession>
<evidence type="ECO:0000313" key="4">
    <source>
        <dbReference type="Proteomes" id="UP000652761"/>
    </source>
</evidence>
<dbReference type="InterPro" id="IPR011990">
    <property type="entry name" value="TPR-like_helical_dom_sf"/>
</dbReference>
<dbReference type="Gene3D" id="1.25.40.10">
    <property type="entry name" value="Tetratricopeptide repeat domain"/>
    <property type="match status" value="1"/>
</dbReference>
<gene>
    <name evidence="3" type="ORF">Taro_050493</name>
</gene>